<evidence type="ECO:0000256" key="8">
    <source>
        <dbReference type="SAM" id="Phobius"/>
    </source>
</evidence>
<protein>
    <submittedName>
        <fullName evidence="9">Preprotein translocase subunit SecE</fullName>
    </submittedName>
</protein>
<evidence type="ECO:0000256" key="7">
    <source>
        <dbReference type="ARBA" id="ARBA00023136"/>
    </source>
</evidence>
<dbReference type="EMBL" id="QQRD01000001">
    <property type="protein sequence ID" value="MXR56645.1"/>
    <property type="molecule type" value="Genomic_DNA"/>
</dbReference>
<name>A0AAW9XG90_MESFC</name>
<keyword evidence="5 8" id="KW-1133">Transmembrane helix</keyword>
<dbReference type="NCBIfam" id="TIGR00964">
    <property type="entry name" value="secE_bact"/>
    <property type="match status" value="1"/>
</dbReference>
<dbReference type="GO" id="GO:0006886">
    <property type="term" value="P:intracellular protein transport"/>
    <property type="evidence" value="ECO:0007669"/>
    <property type="project" value="InterPro"/>
</dbReference>
<comment type="subcellular location">
    <subcellularLocation>
        <location evidence="1">Membrane</location>
    </subcellularLocation>
</comment>
<dbReference type="InterPro" id="IPR001901">
    <property type="entry name" value="Translocase_SecE/Sec61-g"/>
</dbReference>
<keyword evidence="3 8" id="KW-0812">Transmembrane</keyword>
<comment type="caution">
    <text evidence="9">The sequence shown here is derived from an EMBL/GenBank/DDBJ whole genome shotgun (WGS) entry which is preliminary data.</text>
</comment>
<keyword evidence="6" id="KW-0811">Translocation</keyword>
<dbReference type="InterPro" id="IPR038379">
    <property type="entry name" value="SecE_sf"/>
</dbReference>
<dbReference type="AlphaFoldDB" id="A0AAW9XG90"/>
<reference evidence="9" key="1">
    <citation type="submission" date="2018-07" db="EMBL/GenBank/DDBJ databases">
        <title>Genetic characterization of Mycoplasma hyopneumoniae, M. hyorhinis and M. flocculare isolates through whole genome sequencing analysis: comparative analysis of sequence types and putative genes involved in virulence.</title>
        <authorList>
            <person name="Fourour S."/>
            <person name="Lucas P."/>
            <person name="Touzain F."/>
            <person name="Tocqueville V."/>
            <person name="Kempf I."/>
            <person name="Marois-Crehan C."/>
        </authorList>
    </citation>
    <scope>NUCLEOTIDE SEQUENCE</scope>
    <source>
        <strain evidence="9">MF22</strain>
    </source>
</reference>
<evidence type="ECO:0000256" key="5">
    <source>
        <dbReference type="ARBA" id="ARBA00022989"/>
    </source>
</evidence>
<dbReference type="GO" id="GO:0006605">
    <property type="term" value="P:protein targeting"/>
    <property type="evidence" value="ECO:0007669"/>
    <property type="project" value="InterPro"/>
</dbReference>
<proteinExistence type="predicted"/>
<keyword evidence="7 8" id="KW-0472">Membrane</keyword>
<evidence type="ECO:0000313" key="9">
    <source>
        <dbReference type="EMBL" id="MXR56645.1"/>
    </source>
</evidence>
<keyword evidence="4" id="KW-0653">Protein transport</keyword>
<keyword evidence="2" id="KW-0813">Transport</keyword>
<evidence type="ECO:0000313" key="10">
    <source>
        <dbReference type="Proteomes" id="UP001193441"/>
    </source>
</evidence>
<evidence type="ECO:0000256" key="1">
    <source>
        <dbReference type="ARBA" id="ARBA00004370"/>
    </source>
</evidence>
<accession>A0AAW9XG90</accession>
<sequence length="79" mass="9194">MVKGKNKKEPKITKEKKKREKKHFFRLFVKEMKRVKWPSAHVSFKSFGQSLIFSLIFMVVFLGVTVIAAIIWNQVGVGI</sequence>
<evidence type="ECO:0000256" key="6">
    <source>
        <dbReference type="ARBA" id="ARBA00023010"/>
    </source>
</evidence>
<dbReference type="GO" id="GO:0009306">
    <property type="term" value="P:protein secretion"/>
    <property type="evidence" value="ECO:0007669"/>
    <property type="project" value="InterPro"/>
</dbReference>
<gene>
    <name evidence="9" type="primary">secE</name>
    <name evidence="9" type="ORF">DR094_01375</name>
</gene>
<dbReference type="Pfam" id="PF00584">
    <property type="entry name" value="SecE"/>
    <property type="match status" value="1"/>
</dbReference>
<dbReference type="Gene3D" id="1.20.5.1030">
    <property type="entry name" value="Preprotein translocase secy subunit"/>
    <property type="match status" value="1"/>
</dbReference>
<evidence type="ECO:0000256" key="4">
    <source>
        <dbReference type="ARBA" id="ARBA00022927"/>
    </source>
</evidence>
<dbReference type="Proteomes" id="UP001193441">
    <property type="component" value="Unassembled WGS sequence"/>
</dbReference>
<dbReference type="InterPro" id="IPR005807">
    <property type="entry name" value="SecE_bac"/>
</dbReference>
<dbReference type="GO" id="GO:0008320">
    <property type="term" value="F:protein transmembrane transporter activity"/>
    <property type="evidence" value="ECO:0007669"/>
    <property type="project" value="InterPro"/>
</dbReference>
<evidence type="ECO:0000256" key="2">
    <source>
        <dbReference type="ARBA" id="ARBA00022448"/>
    </source>
</evidence>
<feature type="transmembrane region" description="Helical" evidence="8">
    <location>
        <begin position="51"/>
        <end position="72"/>
    </location>
</feature>
<dbReference type="GO" id="GO:0016020">
    <property type="term" value="C:membrane"/>
    <property type="evidence" value="ECO:0007669"/>
    <property type="project" value="UniProtKB-SubCell"/>
</dbReference>
<evidence type="ECO:0000256" key="3">
    <source>
        <dbReference type="ARBA" id="ARBA00022692"/>
    </source>
</evidence>
<organism evidence="9 10">
    <name type="scientific">Mesomycoplasma flocculare</name>
    <name type="common">Mycoplasma flocculare</name>
    <dbReference type="NCBI Taxonomy" id="2128"/>
    <lineage>
        <taxon>Bacteria</taxon>
        <taxon>Bacillati</taxon>
        <taxon>Mycoplasmatota</taxon>
        <taxon>Mycoplasmoidales</taxon>
        <taxon>Metamycoplasmataceae</taxon>
        <taxon>Mesomycoplasma</taxon>
    </lineage>
</organism>